<protein>
    <submittedName>
        <fullName evidence="2">Bug family tripartite tricarboxylate transporter substrate binding protein</fullName>
    </submittedName>
</protein>
<dbReference type="PANTHER" id="PTHR42928">
    <property type="entry name" value="TRICARBOXYLATE-BINDING PROTEIN"/>
    <property type="match status" value="1"/>
</dbReference>
<keyword evidence="3" id="KW-1185">Reference proteome</keyword>
<dbReference type="CDD" id="cd07012">
    <property type="entry name" value="PBP2_Bug_TTT"/>
    <property type="match status" value="1"/>
</dbReference>
<dbReference type="InterPro" id="IPR006311">
    <property type="entry name" value="TAT_signal"/>
</dbReference>
<dbReference type="Proteomes" id="UP001596084">
    <property type="component" value="Unassembled WGS sequence"/>
</dbReference>
<dbReference type="Gene3D" id="3.40.190.10">
    <property type="entry name" value="Periplasmic binding protein-like II"/>
    <property type="match status" value="1"/>
</dbReference>
<comment type="similarity">
    <text evidence="1">Belongs to the UPF0065 (bug) family.</text>
</comment>
<dbReference type="EMBL" id="JBHSMX010000060">
    <property type="protein sequence ID" value="MFC5522902.1"/>
    <property type="molecule type" value="Genomic_DNA"/>
</dbReference>
<evidence type="ECO:0000313" key="2">
    <source>
        <dbReference type="EMBL" id="MFC5522902.1"/>
    </source>
</evidence>
<accession>A0ABW0QH02</accession>
<dbReference type="PIRSF" id="PIRSF017082">
    <property type="entry name" value="YflP"/>
    <property type="match status" value="1"/>
</dbReference>
<name>A0ABW0QH02_9BURK</name>
<dbReference type="Pfam" id="PF03401">
    <property type="entry name" value="TctC"/>
    <property type="match status" value="1"/>
</dbReference>
<sequence length="335" mass="35598">MQSHLVDPSRRQWLARTAFAGASLGFGPLVRAQAAWPGRPVRLIVPFNAGGATDIVARVVGEKLSSRLGQPMLVDNRSGAGGILGTEAVAKAPADGYTFAVSLSTSLLINQFLYQKLPYDPRRDLSLVSLIASAPVTLAVHPSLPVRNGPELLAYIKQNKGKLSYGSWGIGSYAHLGGAFMSRSQDADMAHAAYRGEAPMLQDLIGGQIKIAFASALGTKAHAAAGKLRLIGVTGEQRMGILPDVPTLQEQGLKDDAYRVVGFVGMAAPARTPAEIVQRMAREVGAICALPDVRERIEGMGFRSVGSTPEAFAAAYRKDWPVWEALVKQSGAQLD</sequence>
<dbReference type="InterPro" id="IPR005064">
    <property type="entry name" value="BUG"/>
</dbReference>
<organism evidence="2 3">
    <name type="scientific">Polaromonas jejuensis</name>
    <dbReference type="NCBI Taxonomy" id="457502"/>
    <lineage>
        <taxon>Bacteria</taxon>
        <taxon>Pseudomonadati</taxon>
        <taxon>Pseudomonadota</taxon>
        <taxon>Betaproteobacteria</taxon>
        <taxon>Burkholderiales</taxon>
        <taxon>Comamonadaceae</taxon>
        <taxon>Polaromonas</taxon>
    </lineage>
</organism>
<dbReference type="PANTHER" id="PTHR42928:SF5">
    <property type="entry name" value="BLR1237 PROTEIN"/>
    <property type="match status" value="1"/>
</dbReference>
<comment type="caution">
    <text evidence="2">The sequence shown here is derived from an EMBL/GenBank/DDBJ whole genome shotgun (WGS) entry which is preliminary data.</text>
</comment>
<evidence type="ECO:0000313" key="3">
    <source>
        <dbReference type="Proteomes" id="UP001596084"/>
    </source>
</evidence>
<dbReference type="RefSeq" id="WP_068835386.1">
    <property type="nucleotide sequence ID" value="NZ_JBHSMX010000060.1"/>
</dbReference>
<gene>
    <name evidence="2" type="ORF">ACFPP7_18595</name>
</gene>
<dbReference type="PROSITE" id="PS51318">
    <property type="entry name" value="TAT"/>
    <property type="match status" value="1"/>
</dbReference>
<dbReference type="Gene3D" id="3.40.190.150">
    <property type="entry name" value="Bordetella uptake gene, domain 1"/>
    <property type="match status" value="1"/>
</dbReference>
<proteinExistence type="inferred from homology"/>
<reference evidence="3" key="1">
    <citation type="journal article" date="2019" name="Int. J. Syst. Evol. Microbiol.">
        <title>The Global Catalogue of Microorganisms (GCM) 10K type strain sequencing project: providing services to taxonomists for standard genome sequencing and annotation.</title>
        <authorList>
            <consortium name="The Broad Institute Genomics Platform"/>
            <consortium name="The Broad Institute Genome Sequencing Center for Infectious Disease"/>
            <person name="Wu L."/>
            <person name="Ma J."/>
        </authorList>
    </citation>
    <scope>NUCLEOTIDE SEQUENCE [LARGE SCALE GENOMIC DNA]</scope>
    <source>
        <strain evidence="3">CGMCC 4.7277</strain>
    </source>
</reference>
<evidence type="ECO:0000256" key="1">
    <source>
        <dbReference type="ARBA" id="ARBA00006987"/>
    </source>
</evidence>
<dbReference type="InterPro" id="IPR042100">
    <property type="entry name" value="Bug_dom1"/>
</dbReference>